<reference evidence="2 3" key="1">
    <citation type="submission" date="2016-10" db="EMBL/GenBank/DDBJ databases">
        <authorList>
            <person name="de Groot N.N."/>
        </authorList>
    </citation>
    <scope>NUCLEOTIDE SEQUENCE [LARGE SCALE GENOMIC DNA]</scope>
    <source>
        <strain evidence="2 3">DSM 44637</strain>
    </source>
</reference>
<name>A0A1I5FZA8_9PSEU</name>
<dbReference type="OrthoDB" id="3623112at2"/>
<dbReference type="EMBL" id="JAAGNC010000081">
    <property type="protein sequence ID" value="NEC57125.1"/>
    <property type="molecule type" value="Genomic_DNA"/>
</dbReference>
<evidence type="ECO:0000313" key="3">
    <source>
        <dbReference type="Proteomes" id="UP000199137"/>
    </source>
</evidence>
<dbReference type="EMBL" id="FOWC01000001">
    <property type="protein sequence ID" value="SFO29082.1"/>
    <property type="molecule type" value="Genomic_DNA"/>
</dbReference>
<evidence type="ECO:0000313" key="4">
    <source>
        <dbReference type="Proteomes" id="UP000470404"/>
    </source>
</evidence>
<proteinExistence type="predicted"/>
<dbReference type="Proteomes" id="UP000470404">
    <property type="component" value="Unassembled WGS sequence"/>
</dbReference>
<evidence type="ECO:0000313" key="2">
    <source>
        <dbReference type="EMBL" id="SFO29082.1"/>
    </source>
</evidence>
<dbReference type="RefSeq" id="WP_067577207.1">
    <property type="nucleotide sequence ID" value="NZ_FOWC01000001.1"/>
</dbReference>
<reference evidence="1 4" key="2">
    <citation type="submission" date="2020-01" db="EMBL/GenBank/DDBJ databases">
        <title>Insect and environment-associated Actinomycetes.</title>
        <authorList>
            <person name="Currrie C."/>
            <person name="Chevrette M."/>
            <person name="Carlson C."/>
            <person name="Stubbendieck R."/>
            <person name="Wendt-Pienkowski E."/>
        </authorList>
    </citation>
    <scope>NUCLEOTIDE SEQUENCE [LARGE SCALE GENOMIC DNA]</scope>
    <source>
        <strain evidence="1 4">SID8386</strain>
    </source>
</reference>
<sequence>MPFLHPALDNAAAGLASLGAAAAAIGAPDPVAALRQIDCSPQTIRESARTLSGGRDVLVMARLEFERGAHSAERKWGGEPAAHFRGSADELDAHYRQAAEAAARTASVGLDLADLLDRLADQTAARVMLIAEGVSPAAVALLAGDRSAEPAVREACGTIAEAVTRGVATIGEATTFLDAFGTPVLQEEN</sequence>
<protein>
    <submittedName>
        <fullName evidence="2">Uncharacterized protein</fullName>
    </submittedName>
</protein>
<evidence type="ECO:0000313" key="1">
    <source>
        <dbReference type="EMBL" id="NEC57125.1"/>
    </source>
</evidence>
<accession>A0A1I5FZA8</accession>
<organism evidence="2 3">
    <name type="scientific">Amycolatopsis rubida</name>
    <dbReference type="NCBI Taxonomy" id="112413"/>
    <lineage>
        <taxon>Bacteria</taxon>
        <taxon>Bacillati</taxon>
        <taxon>Actinomycetota</taxon>
        <taxon>Actinomycetes</taxon>
        <taxon>Pseudonocardiales</taxon>
        <taxon>Pseudonocardiaceae</taxon>
        <taxon>Amycolatopsis</taxon>
    </lineage>
</organism>
<gene>
    <name evidence="1" type="ORF">G3I59_16400</name>
    <name evidence="2" type="ORF">SAMN05421854_1011360</name>
</gene>
<dbReference type="AlphaFoldDB" id="A0A1I5FZA8"/>
<keyword evidence="4" id="KW-1185">Reference proteome</keyword>
<dbReference type="Proteomes" id="UP000199137">
    <property type="component" value="Unassembled WGS sequence"/>
</dbReference>